<feature type="region of interest" description="Disordered" evidence="1">
    <location>
        <begin position="649"/>
        <end position="810"/>
    </location>
</feature>
<dbReference type="EMBL" id="JAYKXP010000015">
    <property type="protein sequence ID" value="KAK7050047.1"/>
    <property type="molecule type" value="Genomic_DNA"/>
</dbReference>
<feature type="compositionally biased region" description="Basic and acidic residues" evidence="1">
    <location>
        <begin position="757"/>
        <end position="771"/>
    </location>
</feature>
<comment type="caution">
    <text evidence="2">The sequence shown here is derived from an EMBL/GenBank/DDBJ whole genome shotgun (WGS) entry which is preliminary data.</text>
</comment>
<accession>A0AAW0DDL1</accession>
<proteinExistence type="predicted"/>
<dbReference type="Proteomes" id="UP001383192">
    <property type="component" value="Unassembled WGS sequence"/>
</dbReference>
<feature type="compositionally biased region" description="Low complexity" evidence="1">
    <location>
        <begin position="708"/>
        <end position="721"/>
    </location>
</feature>
<reference evidence="2 3" key="1">
    <citation type="submission" date="2024-01" db="EMBL/GenBank/DDBJ databases">
        <title>A draft genome for a cacao thread blight-causing isolate of Paramarasmius palmivorus.</title>
        <authorList>
            <person name="Baruah I.K."/>
            <person name="Bukari Y."/>
            <person name="Amoako-Attah I."/>
            <person name="Meinhardt L.W."/>
            <person name="Bailey B.A."/>
            <person name="Cohen S.P."/>
        </authorList>
    </citation>
    <scope>NUCLEOTIDE SEQUENCE [LARGE SCALE GENOMIC DNA]</scope>
    <source>
        <strain evidence="2 3">GH-12</strain>
    </source>
</reference>
<dbReference type="AlphaFoldDB" id="A0AAW0DDL1"/>
<sequence>MENSFIPDRKSFSSTHSALQSLEKLGNPPKTPDISYPSTQCQSALDSLAFLTYHNTTSWNEEAYFKNVVLKHWPNAIGIWCRYFLESVLGEEGSNTQNGIDFRDRIVWTLPDLIPFCTEPLDHNVDRVLSLFQVQGRFLVSLSAKLWLKLLDYQHPATFKWGDVTLGLMYAGEPKLLNELNAIFVSSTDMVGLCVRTMFRFAMLCRFSVVDLDTLLGFNTFMIIISPCFYPSATLHGYFLACGGVKAVVTALLGLSSGPTLLQYHESSIKGFTDGLTIVRICMSLLRQCLNYPSDASEALEAGLLKAVVKLTRYYDNGKAMDSDHWDRNLGDMVAEVLQRISRLLVYRSVLCRFNRSSRKLFTREWEELVGDHGRLSSVWDALQDNAETLNETHDILNPSLCDYDQAKGKEAPDSIDSAIFGEIIEIYISFFEKKIFERLEAFKETHSDSRPVLVLQFDRVEDLNTGHLMHITCFEIVDYDEIIEDERFLEKPPQDLQLQQAISSIFGKHRLKTERNYDSMADELLKICEIIINENNVLKRRLREKDSQISVIERNARDRAFQEIQDALTAKRAVPSSESQGQAEVNIWDRVLGVLEVVKRSVFVGPQPDSSFGYLALPPFFTRAGSPSPPGDLLRSSTAATAAAIDLSLSPQKPGSERSPVNAYPSPSPETDRTLTSMVNVAGPSRAPSQTATSGNNSDSGLEPEVLSSSSRPGRSKSLSETSPLTTIPEHEDEAMSESQPHASGSSTGIGSRVSRAHEQLQHEHALDPKGKKRRHQEIDSDVEDDEARDPNYLDTPSRSKKRKGMICDSNKQASQYEIKIEILGG</sequence>
<keyword evidence="3" id="KW-1185">Reference proteome</keyword>
<organism evidence="2 3">
    <name type="scientific">Paramarasmius palmivorus</name>
    <dbReference type="NCBI Taxonomy" id="297713"/>
    <lineage>
        <taxon>Eukaryota</taxon>
        <taxon>Fungi</taxon>
        <taxon>Dikarya</taxon>
        <taxon>Basidiomycota</taxon>
        <taxon>Agaricomycotina</taxon>
        <taxon>Agaricomycetes</taxon>
        <taxon>Agaricomycetidae</taxon>
        <taxon>Agaricales</taxon>
        <taxon>Marasmiineae</taxon>
        <taxon>Marasmiaceae</taxon>
        <taxon>Paramarasmius</taxon>
    </lineage>
</organism>
<evidence type="ECO:0000313" key="3">
    <source>
        <dbReference type="Proteomes" id="UP001383192"/>
    </source>
</evidence>
<feature type="compositionally biased region" description="Polar residues" evidence="1">
    <location>
        <begin position="688"/>
        <end position="701"/>
    </location>
</feature>
<feature type="compositionally biased region" description="Polar residues" evidence="1">
    <location>
        <begin position="738"/>
        <end position="751"/>
    </location>
</feature>
<name>A0AAW0DDL1_9AGAR</name>
<protein>
    <submittedName>
        <fullName evidence="2">Uncharacterized protein</fullName>
    </submittedName>
</protein>
<evidence type="ECO:0000256" key="1">
    <source>
        <dbReference type="SAM" id="MobiDB-lite"/>
    </source>
</evidence>
<gene>
    <name evidence="2" type="ORF">VNI00_005479</name>
</gene>
<evidence type="ECO:0000313" key="2">
    <source>
        <dbReference type="EMBL" id="KAK7050047.1"/>
    </source>
</evidence>